<dbReference type="InterPro" id="IPR058445">
    <property type="entry name" value="DUF8132"/>
</dbReference>
<keyword evidence="4" id="KW-1185">Reference proteome</keyword>
<sequence>MLHRRRFDGGDRAGLGVVTYVYGLVTAVGLAATLTTGFLLVRGPFLGGALLDPVPMLVALCGFVVGIVVLTWGATRAAGVGAGT</sequence>
<keyword evidence="1" id="KW-0812">Transmembrane</keyword>
<dbReference type="Pfam" id="PF26453">
    <property type="entry name" value="DUF8132"/>
    <property type="match status" value="1"/>
</dbReference>
<gene>
    <name evidence="3" type="ORF">SAMN04488063_1538</name>
</gene>
<keyword evidence="1" id="KW-1133">Transmembrane helix</keyword>
<evidence type="ECO:0000256" key="1">
    <source>
        <dbReference type="SAM" id="Phobius"/>
    </source>
</evidence>
<feature type="transmembrane region" description="Helical" evidence="1">
    <location>
        <begin position="53"/>
        <end position="74"/>
    </location>
</feature>
<evidence type="ECO:0000313" key="4">
    <source>
        <dbReference type="Proteomes" id="UP000198876"/>
    </source>
</evidence>
<dbReference type="EMBL" id="FOOQ01000001">
    <property type="protein sequence ID" value="SFG13763.1"/>
    <property type="molecule type" value="Genomic_DNA"/>
</dbReference>
<feature type="transmembrane region" description="Helical" evidence="1">
    <location>
        <begin position="20"/>
        <end position="41"/>
    </location>
</feature>
<evidence type="ECO:0000259" key="2">
    <source>
        <dbReference type="Pfam" id="PF26453"/>
    </source>
</evidence>
<dbReference type="AlphaFoldDB" id="A0A1I2PE53"/>
<proteinExistence type="predicted"/>
<reference evidence="4" key="1">
    <citation type="submission" date="2016-10" db="EMBL/GenBank/DDBJ databases">
        <authorList>
            <person name="Varghese N."/>
            <person name="Submissions S."/>
        </authorList>
    </citation>
    <scope>NUCLEOTIDE SEQUENCE [LARGE SCALE GENOMIC DNA]</scope>
    <source>
        <strain evidence="4">CGMCC 1.7739</strain>
    </source>
</reference>
<accession>A0A1I2PE53</accession>
<dbReference type="STRING" id="553467.SAMN04488063_1538"/>
<name>A0A1I2PE53_9EURY</name>
<feature type="domain" description="DUF8132" evidence="2">
    <location>
        <begin position="6"/>
        <end position="83"/>
    </location>
</feature>
<organism evidence="3 4">
    <name type="scientific">Halopelagius inordinatus</name>
    <dbReference type="NCBI Taxonomy" id="553467"/>
    <lineage>
        <taxon>Archaea</taxon>
        <taxon>Methanobacteriati</taxon>
        <taxon>Methanobacteriota</taxon>
        <taxon>Stenosarchaea group</taxon>
        <taxon>Halobacteria</taxon>
        <taxon>Halobacteriales</taxon>
        <taxon>Haloferacaceae</taxon>
    </lineage>
</organism>
<dbReference type="Proteomes" id="UP000198876">
    <property type="component" value="Unassembled WGS sequence"/>
</dbReference>
<evidence type="ECO:0000313" key="3">
    <source>
        <dbReference type="EMBL" id="SFG13763.1"/>
    </source>
</evidence>
<protein>
    <recommendedName>
        <fullName evidence="2">DUF8132 domain-containing protein</fullName>
    </recommendedName>
</protein>
<keyword evidence="1" id="KW-0472">Membrane</keyword>
<dbReference type="RefSeq" id="WP_092890680.1">
    <property type="nucleotide sequence ID" value="NZ_FOOQ01000001.1"/>
</dbReference>